<proteinExistence type="predicted"/>
<reference evidence="1" key="1">
    <citation type="submission" date="2022-08" db="EMBL/GenBank/DDBJ databases">
        <authorList>
            <person name="Kallberg Y."/>
            <person name="Tangrot J."/>
            <person name="Rosling A."/>
        </authorList>
    </citation>
    <scope>NUCLEOTIDE SEQUENCE</scope>
    <source>
        <strain evidence="1">Wild A</strain>
    </source>
</reference>
<accession>A0A9W4X2P8</accession>
<evidence type="ECO:0000313" key="2">
    <source>
        <dbReference type="Proteomes" id="UP001153678"/>
    </source>
</evidence>
<protein>
    <submittedName>
        <fullName evidence="1">10927_t:CDS:1</fullName>
    </submittedName>
</protein>
<dbReference type="AlphaFoldDB" id="A0A9W4X2P8"/>
<name>A0A9W4X2P8_9GLOM</name>
<sequence length="62" mass="6769">VISVPPLPIVLVSSPILVLVSPPPFYHNSSSSTSPYCSYSRWPVPMDLDPPVIFVDPLYSPT</sequence>
<organism evidence="1 2">
    <name type="scientific">Funneliformis geosporum</name>
    <dbReference type="NCBI Taxonomy" id="1117311"/>
    <lineage>
        <taxon>Eukaryota</taxon>
        <taxon>Fungi</taxon>
        <taxon>Fungi incertae sedis</taxon>
        <taxon>Mucoromycota</taxon>
        <taxon>Glomeromycotina</taxon>
        <taxon>Glomeromycetes</taxon>
        <taxon>Glomerales</taxon>
        <taxon>Glomeraceae</taxon>
        <taxon>Funneliformis</taxon>
    </lineage>
</organism>
<feature type="non-terminal residue" evidence="1">
    <location>
        <position position="1"/>
    </location>
</feature>
<gene>
    <name evidence="1" type="ORF">FWILDA_LOCUS14766</name>
</gene>
<comment type="caution">
    <text evidence="1">The sequence shown here is derived from an EMBL/GenBank/DDBJ whole genome shotgun (WGS) entry which is preliminary data.</text>
</comment>
<dbReference type="Proteomes" id="UP001153678">
    <property type="component" value="Unassembled WGS sequence"/>
</dbReference>
<evidence type="ECO:0000313" key="1">
    <source>
        <dbReference type="EMBL" id="CAI2190819.1"/>
    </source>
</evidence>
<keyword evidence="2" id="KW-1185">Reference proteome</keyword>
<dbReference type="EMBL" id="CAMKVN010006870">
    <property type="protein sequence ID" value="CAI2190819.1"/>
    <property type="molecule type" value="Genomic_DNA"/>
</dbReference>